<dbReference type="GO" id="GO:0044689">
    <property type="term" value="F:7,8-didemethyl-8-hydroxy-5-deazariboflavin synthase activity"/>
    <property type="evidence" value="ECO:0007669"/>
    <property type="project" value="UniProtKB-EC"/>
</dbReference>
<dbReference type="InterPro" id="IPR058240">
    <property type="entry name" value="rSAM_sf"/>
</dbReference>
<dbReference type="RefSeq" id="WP_184089228.1">
    <property type="nucleotide sequence ID" value="NZ_JACHIJ010000008.1"/>
</dbReference>
<evidence type="ECO:0000256" key="11">
    <source>
        <dbReference type="ARBA" id="ARBA00022691"/>
    </source>
</evidence>
<dbReference type="NCBIfam" id="TIGR00423">
    <property type="entry name" value="CofH family radical SAM protein"/>
    <property type="match status" value="1"/>
</dbReference>
<dbReference type="SMART" id="SM00729">
    <property type="entry name" value="Elp3"/>
    <property type="match status" value="2"/>
</dbReference>
<dbReference type="InterPro" id="IPR019940">
    <property type="entry name" value="CofH_family"/>
</dbReference>
<evidence type="ECO:0000256" key="10">
    <source>
        <dbReference type="ARBA" id="ARBA00022679"/>
    </source>
</evidence>
<dbReference type="InterPro" id="IPR034405">
    <property type="entry name" value="F420"/>
</dbReference>
<keyword evidence="12" id="KW-0479">Metal-binding</keyword>
<evidence type="ECO:0000256" key="13">
    <source>
        <dbReference type="ARBA" id="ARBA00023004"/>
    </source>
</evidence>
<organism evidence="19 20">
    <name type="scientific">Afipia massiliensis</name>
    <dbReference type="NCBI Taxonomy" id="211460"/>
    <lineage>
        <taxon>Bacteria</taxon>
        <taxon>Pseudomonadati</taxon>
        <taxon>Pseudomonadota</taxon>
        <taxon>Alphaproteobacteria</taxon>
        <taxon>Hyphomicrobiales</taxon>
        <taxon>Nitrobacteraceae</taxon>
        <taxon>Afipia</taxon>
    </lineage>
</organism>
<dbReference type="UniPathway" id="UPA00072"/>
<dbReference type="GO" id="GO:0046872">
    <property type="term" value="F:metal ion binding"/>
    <property type="evidence" value="ECO:0007669"/>
    <property type="project" value="UniProtKB-KW"/>
</dbReference>
<dbReference type="Proteomes" id="UP000521227">
    <property type="component" value="Unassembled WGS sequence"/>
</dbReference>
<comment type="caution">
    <text evidence="19">The sequence shown here is derived from an EMBL/GenBank/DDBJ whole genome shotgun (WGS) entry which is preliminary data.</text>
</comment>
<evidence type="ECO:0000256" key="17">
    <source>
        <dbReference type="ARBA" id="ARBA00048974"/>
    </source>
</evidence>
<dbReference type="InterPro" id="IPR019939">
    <property type="entry name" value="CofG_family"/>
</dbReference>
<dbReference type="SFLD" id="SFLDF00343">
    <property type="entry name" value="aminofutalosine_synthase_(mqnE"/>
    <property type="match status" value="1"/>
</dbReference>
<dbReference type="InterPro" id="IPR013785">
    <property type="entry name" value="Aldolase_TIM"/>
</dbReference>
<dbReference type="CDD" id="cd01335">
    <property type="entry name" value="Radical_SAM"/>
    <property type="match status" value="2"/>
</dbReference>
<feature type="domain" description="Radical SAM core" evidence="18">
    <location>
        <begin position="464"/>
        <end position="704"/>
    </location>
</feature>
<dbReference type="HAMAP" id="MF_01612">
    <property type="entry name" value="FO_synth_sub2"/>
    <property type="match status" value="1"/>
</dbReference>
<evidence type="ECO:0000256" key="9">
    <source>
        <dbReference type="ARBA" id="ARBA00022485"/>
    </source>
</evidence>
<keyword evidence="15" id="KW-0456">Lyase</keyword>
<evidence type="ECO:0000256" key="7">
    <source>
        <dbReference type="ARBA" id="ARBA00012289"/>
    </source>
</evidence>
<dbReference type="PANTHER" id="PTHR43076:SF1">
    <property type="entry name" value="LIPOYL SYNTHASE 2"/>
    <property type="match status" value="1"/>
</dbReference>
<dbReference type="Gene3D" id="3.20.20.70">
    <property type="entry name" value="Aldolase class I"/>
    <property type="match status" value="2"/>
</dbReference>
<sequence length="808" mass="89101">MTVASLLQQFPLDHRLTREEASELIHTRDLDQILAAAAARRDAAHGQQVSYSRKVFIPLTQLCRDVCHYCTFAHAPRSDERPYLSIEQMVVIAQAGKKAGCREALFTLGDKPELRYRVAREELDRLGHPTTLSYVMEAAAAVYRETGLLPHINPGLMSGEDIDALRKVSVSQGIMLESISDRLAEKGGAHHGSPDKVPAARLETMRLAGERRVPFTSGILIGIGETRQERIDSLFALRDLNDAYGHIQEIIVQNFRPKPGTRMENAASPDVEDHLWTIALARLIFEPEMNIQAPPNLSPGALGRLVAAGINDWGGVSPVTPDHVNPEAPWPHLRLLEAATKAVGKDLVERLAIYPAFARDTARWIDAGLRTSVLNHIDGDGAPRVDDWCPGHVGQLPTRELRWIQRAPSVKPSANLAQVLAKAQRGDALGEAEIVDLFRARGDDFAAICRAADELRRERNGDTVSYVVTRNINYTNICSFKCQFCAFSKGKMSENLRGRPYDLEMSEVAGRVVEAWERGASEVCMQGGIHPSYTGQKYLDICRTVKEAVPQMHMHAFSPLEIHQGAQTLGIPVIEFLRELKAAGLGTLPGTAAEILDDEVRAVLCADKINTQQWLDVMRAAHTVGFRSTATIMFGHIEGYRHWARHLLRIRNLQIDTGGFTEFVPLPFVHMEAPIYLKGRARPGPTFREAILMHAVARLVLNPHIPNIQASWVKLGAEGVRQCLVAGVNDLGGTLMDESISRSAGASHGQEMTPQDMEAIILSAGRIPRQRTTLYRNAEEGVRLRSFDAAAARMAGNSDKNLHAASIS</sequence>
<dbReference type="SFLD" id="SFLDS00029">
    <property type="entry name" value="Radical_SAM"/>
    <property type="match status" value="2"/>
</dbReference>
<dbReference type="EMBL" id="JACHIJ010000008">
    <property type="protein sequence ID" value="MBB5054636.1"/>
    <property type="molecule type" value="Genomic_DNA"/>
</dbReference>
<dbReference type="InterPro" id="IPR006638">
    <property type="entry name" value="Elp3/MiaA/NifB-like_rSAM"/>
</dbReference>
<keyword evidence="9" id="KW-0004">4Fe-4S</keyword>
<gene>
    <name evidence="19" type="ORF">HNQ36_004643</name>
</gene>
<dbReference type="GO" id="GO:0051539">
    <property type="term" value="F:4 iron, 4 sulfur cluster binding"/>
    <property type="evidence" value="ECO:0007669"/>
    <property type="project" value="UniProtKB-KW"/>
</dbReference>
<comment type="pathway">
    <text evidence="3">Cofactor biosynthesis; coenzyme F0 biosynthesis.</text>
</comment>
<dbReference type="InterPro" id="IPR007197">
    <property type="entry name" value="rSAM"/>
</dbReference>
<dbReference type="HAMAP" id="MF_01611">
    <property type="entry name" value="FO_synth_sub1"/>
    <property type="match status" value="1"/>
</dbReference>
<evidence type="ECO:0000256" key="5">
    <source>
        <dbReference type="ARBA" id="ARBA00010826"/>
    </source>
</evidence>
<dbReference type="PANTHER" id="PTHR43076">
    <property type="entry name" value="FO SYNTHASE (COFH)"/>
    <property type="match status" value="1"/>
</dbReference>
<dbReference type="SFLD" id="SFLDG01388">
    <property type="entry name" value="7_8-didemethyl-8-hydroxy-5-dea"/>
    <property type="match status" value="2"/>
</dbReference>
<protein>
    <recommendedName>
        <fullName evidence="8">FO synthase</fullName>
        <ecNumber evidence="7">2.5.1.147</ecNumber>
        <ecNumber evidence="6">4.3.1.32</ecNumber>
    </recommendedName>
</protein>
<reference evidence="19 20" key="1">
    <citation type="submission" date="2020-08" db="EMBL/GenBank/DDBJ databases">
        <title>Genomic Encyclopedia of Type Strains, Phase IV (KMG-IV): sequencing the most valuable type-strain genomes for metagenomic binning, comparative biology and taxonomic classification.</title>
        <authorList>
            <person name="Goeker M."/>
        </authorList>
    </citation>
    <scope>NUCLEOTIDE SEQUENCE [LARGE SCALE GENOMIC DNA]</scope>
    <source>
        <strain evidence="19 20">DSM 17498</strain>
    </source>
</reference>
<dbReference type="NCBIfam" id="TIGR03551">
    <property type="entry name" value="F420_cofH"/>
    <property type="match status" value="1"/>
</dbReference>
<dbReference type="InterPro" id="IPR020050">
    <property type="entry name" value="FO_synthase_su2"/>
</dbReference>
<name>A0A840ND78_9BRAD</name>
<comment type="similarity">
    <text evidence="4">In the C-terminal section; belongs to the radical SAM superfamily. CofH family.</text>
</comment>
<dbReference type="AlphaFoldDB" id="A0A840ND78"/>
<dbReference type="EC" id="4.3.1.32" evidence="6"/>
<proteinExistence type="inferred from homology"/>
<dbReference type="Pfam" id="PF19288">
    <property type="entry name" value="CofH_C"/>
    <property type="match status" value="1"/>
</dbReference>
<evidence type="ECO:0000256" key="14">
    <source>
        <dbReference type="ARBA" id="ARBA00023014"/>
    </source>
</evidence>
<keyword evidence="11" id="KW-0949">S-adenosyl-L-methionine</keyword>
<evidence type="ECO:0000256" key="8">
    <source>
        <dbReference type="ARBA" id="ARBA00022220"/>
    </source>
</evidence>
<comment type="catalytic activity">
    <reaction evidence="17">
        <text>5-amino-5-(4-hydroxybenzyl)-6-(D-ribitylimino)-5,6-dihydrouracil + S-adenosyl-L-methionine = 7,8-didemethyl-8-hydroxy-5-deazariboflavin + 5'-deoxyadenosine + L-methionine + NH4(+) + H(+)</text>
        <dbReference type="Rhea" id="RHEA:55204"/>
        <dbReference type="ChEBI" id="CHEBI:15378"/>
        <dbReference type="ChEBI" id="CHEBI:17319"/>
        <dbReference type="ChEBI" id="CHEBI:28938"/>
        <dbReference type="ChEBI" id="CHEBI:57844"/>
        <dbReference type="ChEBI" id="CHEBI:59789"/>
        <dbReference type="ChEBI" id="CHEBI:59904"/>
        <dbReference type="ChEBI" id="CHEBI:85936"/>
        <dbReference type="EC" id="4.3.1.32"/>
    </reaction>
</comment>
<evidence type="ECO:0000256" key="15">
    <source>
        <dbReference type="ARBA" id="ARBA00023239"/>
    </source>
</evidence>
<dbReference type="EC" id="2.5.1.147" evidence="7"/>
<evidence type="ECO:0000256" key="12">
    <source>
        <dbReference type="ARBA" id="ARBA00022723"/>
    </source>
</evidence>
<comment type="catalytic activity">
    <reaction evidence="16">
        <text>5-amino-6-(D-ribitylamino)uracil + L-tyrosine + S-adenosyl-L-methionine = 5-amino-5-(4-hydroxybenzyl)-6-(D-ribitylimino)-5,6-dihydrouracil + 2-iminoacetate + 5'-deoxyadenosine + L-methionine + H(+)</text>
        <dbReference type="Rhea" id="RHEA:55200"/>
        <dbReference type="ChEBI" id="CHEBI:15378"/>
        <dbReference type="ChEBI" id="CHEBI:15934"/>
        <dbReference type="ChEBI" id="CHEBI:17319"/>
        <dbReference type="ChEBI" id="CHEBI:57844"/>
        <dbReference type="ChEBI" id="CHEBI:58315"/>
        <dbReference type="ChEBI" id="CHEBI:59789"/>
        <dbReference type="ChEBI" id="CHEBI:77846"/>
        <dbReference type="ChEBI" id="CHEBI:85936"/>
        <dbReference type="EC" id="2.5.1.147"/>
    </reaction>
</comment>
<evidence type="ECO:0000256" key="3">
    <source>
        <dbReference type="ARBA" id="ARBA00004712"/>
    </source>
</evidence>
<keyword evidence="14" id="KW-0411">Iron-sulfur</keyword>
<dbReference type="NCBIfam" id="NF005609">
    <property type="entry name" value="PRK07360.1"/>
    <property type="match status" value="1"/>
</dbReference>
<keyword evidence="10 19" id="KW-0808">Transferase</keyword>
<keyword evidence="13" id="KW-0408">Iron</keyword>
<comment type="function">
    <text evidence="2">Catalyzes the radical-mediated synthesis of 7,8-didemethyl-8-hydroxy-5-deazariboflavin (FO) from 5-amino-6-(D-ribitylamino)uracil and L-tyrosine.</text>
</comment>
<evidence type="ECO:0000256" key="6">
    <source>
        <dbReference type="ARBA" id="ARBA00012126"/>
    </source>
</evidence>
<dbReference type="SFLD" id="SFLDF00294">
    <property type="entry name" value="7_8-didemethyl-8-hydroxy-5-dea"/>
    <property type="match status" value="1"/>
</dbReference>
<accession>A0A840ND78</accession>
<dbReference type="GO" id="GO:0141093">
    <property type="term" value="F:5-amino-6-(D-ribitylamino)uracil--L-tyrosine 4-hydroxyphenyl transferase activity"/>
    <property type="evidence" value="ECO:0007669"/>
    <property type="project" value="UniProtKB-EC"/>
</dbReference>
<dbReference type="PROSITE" id="PS51918">
    <property type="entry name" value="RADICAL_SAM"/>
    <property type="match status" value="2"/>
</dbReference>
<dbReference type="SUPFAM" id="SSF102114">
    <property type="entry name" value="Radical SAM enzymes"/>
    <property type="match status" value="2"/>
</dbReference>
<evidence type="ECO:0000313" key="19">
    <source>
        <dbReference type="EMBL" id="MBB5054636.1"/>
    </source>
</evidence>
<evidence type="ECO:0000256" key="16">
    <source>
        <dbReference type="ARBA" id="ARBA00048468"/>
    </source>
</evidence>
<dbReference type="Pfam" id="PF04055">
    <property type="entry name" value="Radical_SAM"/>
    <property type="match status" value="2"/>
</dbReference>
<dbReference type="NCBIfam" id="TIGR03550">
    <property type="entry name" value="F420_cofG"/>
    <property type="match status" value="1"/>
</dbReference>
<evidence type="ECO:0000256" key="1">
    <source>
        <dbReference type="ARBA" id="ARBA00001966"/>
    </source>
</evidence>
<dbReference type="InterPro" id="IPR045567">
    <property type="entry name" value="CofH/MnqC-like_C"/>
</dbReference>
<dbReference type="SFLD" id="SFLDG01389">
    <property type="entry name" value="menaquinone_synthsis_involved"/>
    <property type="match status" value="1"/>
</dbReference>
<comment type="cofactor">
    <cofactor evidence="1">
        <name>[4Fe-4S] cluster</name>
        <dbReference type="ChEBI" id="CHEBI:49883"/>
    </cofactor>
</comment>
<comment type="similarity">
    <text evidence="5">In the N-terminal section; belongs to the radical SAM superfamily. CofG family.</text>
</comment>
<dbReference type="SFLD" id="SFLDG01064">
    <property type="entry name" value="F420__menaquinone_cofactor_bio"/>
    <property type="match status" value="2"/>
</dbReference>
<evidence type="ECO:0000313" key="20">
    <source>
        <dbReference type="Proteomes" id="UP000521227"/>
    </source>
</evidence>
<feature type="domain" description="Radical SAM core" evidence="18">
    <location>
        <begin position="49"/>
        <end position="294"/>
    </location>
</feature>
<evidence type="ECO:0000256" key="4">
    <source>
        <dbReference type="ARBA" id="ARBA00010051"/>
    </source>
</evidence>
<dbReference type="NCBIfam" id="NF004884">
    <property type="entry name" value="PRK06245.1"/>
    <property type="match status" value="1"/>
</dbReference>
<evidence type="ECO:0000256" key="2">
    <source>
        <dbReference type="ARBA" id="ARBA00003692"/>
    </source>
</evidence>
<evidence type="ECO:0000259" key="18">
    <source>
        <dbReference type="PROSITE" id="PS51918"/>
    </source>
</evidence>